<dbReference type="GO" id="GO:0043565">
    <property type="term" value="F:sequence-specific DNA binding"/>
    <property type="evidence" value="ECO:0007669"/>
    <property type="project" value="InterPro"/>
</dbReference>
<dbReference type="CDD" id="cd06976">
    <property type="entry name" value="cupin_MtlR-like_N"/>
    <property type="match status" value="1"/>
</dbReference>
<dbReference type="PANTHER" id="PTHR43280:SF27">
    <property type="entry name" value="TRANSCRIPTIONAL REGULATOR MTLR"/>
    <property type="match status" value="1"/>
</dbReference>
<dbReference type="GO" id="GO:0003700">
    <property type="term" value="F:DNA-binding transcription factor activity"/>
    <property type="evidence" value="ECO:0007669"/>
    <property type="project" value="InterPro"/>
</dbReference>
<comment type="caution">
    <text evidence="5">The sequence shown here is derived from an EMBL/GenBank/DDBJ whole genome shotgun (WGS) entry which is preliminary data.</text>
</comment>
<sequence length="298" mass="33650">MKPTFEKLVPRTGESFRCFDRSELRSPAKWHRHPEIELTYVPIGSGSRIVGDHIGSYTDHDLVLIGSQIPHTWASDEYLGKASDRHHAIVLQFHPEFLGVEFFECGEMARIDALLKRSQQGLWYPAEVAHRVGAQMEALVTTKGAKRLLGLFSILHELSIYDDPVPLSTQSFDSRNGSAARVSPARRAAETKIQTVCDHIANHLADSDLTQMDLADLIDMNPSAFTRFFRQSTGRTPLAYISELRIGLACRLLTDTDESILAICNQSGFANLSNFNRQFRKRRSTTPRDYRSRFRGVT</sequence>
<dbReference type="OrthoDB" id="9778008at2"/>
<reference evidence="5 6" key="1">
    <citation type="submission" date="2019-02" db="EMBL/GenBank/DDBJ databases">
        <title>Deep-cultivation of Planctomycetes and their phenomic and genomic characterization uncovers novel biology.</title>
        <authorList>
            <person name="Wiegand S."/>
            <person name="Jogler M."/>
            <person name="Boedeker C."/>
            <person name="Pinto D."/>
            <person name="Vollmers J."/>
            <person name="Rivas-Marin E."/>
            <person name="Kohn T."/>
            <person name="Peeters S.H."/>
            <person name="Heuer A."/>
            <person name="Rast P."/>
            <person name="Oberbeckmann S."/>
            <person name="Bunk B."/>
            <person name="Jeske O."/>
            <person name="Meyerdierks A."/>
            <person name="Storesund J.E."/>
            <person name="Kallscheuer N."/>
            <person name="Luecker S."/>
            <person name="Lage O.M."/>
            <person name="Pohl T."/>
            <person name="Merkel B.J."/>
            <person name="Hornburger P."/>
            <person name="Mueller R.-W."/>
            <person name="Bruemmer F."/>
            <person name="Labrenz M."/>
            <person name="Spormann A.M."/>
            <person name="Op Den Camp H."/>
            <person name="Overmann J."/>
            <person name="Amann R."/>
            <person name="Jetten M.S.M."/>
            <person name="Mascher T."/>
            <person name="Medema M.H."/>
            <person name="Devos D.P."/>
            <person name="Kaster A.-K."/>
            <person name="Ovreas L."/>
            <person name="Rohde M."/>
            <person name="Galperin M.Y."/>
            <person name="Jogler C."/>
        </authorList>
    </citation>
    <scope>NUCLEOTIDE SEQUENCE [LARGE SCALE GENOMIC DNA]</scope>
    <source>
        <strain evidence="5 6">Poly51</strain>
    </source>
</reference>
<dbReference type="SUPFAM" id="SSF51182">
    <property type="entry name" value="RmlC-like cupins"/>
    <property type="match status" value="1"/>
</dbReference>
<accession>A0A5C6EIK0</accession>
<dbReference type="InterPro" id="IPR011051">
    <property type="entry name" value="RmlC_Cupin_sf"/>
</dbReference>
<feature type="domain" description="HTH araC/xylS-type" evidence="4">
    <location>
        <begin position="194"/>
        <end position="293"/>
    </location>
</feature>
<keyword evidence="1" id="KW-0805">Transcription regulation</keyword>
<dbReference type="SUPFAM" id="SSF46689">
    <property type="entry name" value="Homeodomain-like"/>
    <property type="match status" value="2"/>
</dbReference>
<evidence type="ECO:0000259" key="4">
    <source>
        <dbReference type="PROSITE" id="PS01124"/>
    </source>
</evidence>
<keyword evidence="3" id="KW-0804">Transcription</keyword>
<evidence type="ECO:0000256" key="2">
    <source>
        <dbReference type="ARBA" id="ARBA00023125"/>
    </source>
</evidence>
<gene>
    <name evidence="5" type="primary">araC_3</name>
    <name evidence="5" type="ORF">Poly51_52710</name>
</gene>
<dbReference type="RefSeq" id="WP_146461283.1">
    <property type="nucleotide sequence ID" value="NZ_SJPW01000007.1"/>
</dbReference>
<dbReference type="InterPro" id="IPR018060">
    <property type="entry name" value="HTH_AraC"/>
</dbReference>
<dbReference type="Pfam" id="PF12833">
    <property type="entry name" value="HTH_18"/>
    <property type="match status" value="1"/>
</dbReference>
<dbReference type="PROSITE" id="PS00041">
    <property type="entry name" value="HTH_ARAC_FAMILY_1"/>
    <property type="match status" value="1"/>
</dbReference>
<dbReference type="Gene3D" id="1.10.10.60">
    <property type="entry name" value="Homeodomain-like"/>
    <property type="match status" value="2"/>
</dbReference>
<dbReference type="InterPro" id="IPR009057">
    <property type="entry name" value="Homeodomain-like_sf"/>
</dbReference>
<proteinExistence type="predicted"/>
<dbReference type="AlphaFoldDB" id="A0A5C6EIK0"/>
<evidence type="ECO:0000256" key="1">
    <source>
        <dbReference type="ARBA" id="ARBA00023015"/>
    </source>
</evidence>
<keyword evidence="6" id="KW-1185">Reference proteome</keyword>
<keyword evidence="2" id="KW-0238">DNA-binding</keyword>
<dbReference type="Proteomes" id="UP000318288">
    <property type="component" value="Unassembled WGS sequence"/>
</dbReference>
<organism evidence="5 6">
    <name type="scientific">Rubripirellula tenax</name>
    <dbReference type="NCBI Taxonomy" id="2528015"/>
    <lineage>
        <taxon>Bacteria</taxon>
        <taxon>Pseudomonadati</taxon>
        <taxon>Planctomycetota</taxon>
        <taxon>Planctomycetia</taxon>
        <taxon>Pirellulales</taxon>
        <taxon>Pirellulaceae</taxon>
        <taxon>Rubripirellula</taxon>
    </lineage>
</organism>
<dbReference type="PANTHER" id="PTHR43280">
    <property type="entry name" value="ARAC-FAMILY TRANSCRIPTIONAL REGULATOR"/>
    <property type="match status" value="1"/>
</dbReference>
<name>A0A5C6EIK0_9BACT</name>
<dbReference type="PROSITE" id="PS01124">
    <property type="entry name" value="HTH_ARAC_FAMILY_2"/>
    <property type="match status" value="1"/>
</dbReference>
<dbReference type="InterPro" id="IPR018062">
    <property type="entry name" value="HTH_AraC-typ_CS"/>
</dbReference>
<dbReference type="EMBL" id="SJPW01000007">
    <property type="protein sequence ID" value="TWU47471.1"/>
    <property type="molecule type" value="Genomic_DNA"/>
</dbReference>
<dbReference type="SMART" id="SM00342">
    <property type="entry name" value="HTH_ARAC"/>
    <property type="match status" value="1"/>
</dbReference>
<evidence type="ECO:0000313" key="6">
    <source>
        <dbReference type="Proteomes" id="UP000318288"/>
    </source>
</evidence>
<evidence type="ECO:0000256" key="3">
    <source>
        <dbReference type="ARBA" id="ARBA00023163"/>
    </source>
</evidence>
<protein>
    <submittedName>
        <fullName evidence="5">Arabinose operon regulatory protein</fullName>
    </submittedName>
</protein>
<evidence type="ECO:0000313" key="5">
    <source>
        <dbReference type="EMBL" id="TWU47471.1"/>
    </source>
</evidence>